<evidence type="ECO:0000313" key="4">
    <source>
        <dbReference type="Proteomes" id="UP000777784"/>
    </source>
</evidence>
<reference evidence="3" key="1">
    <citation type="submission" date="2021-05" db="EMBL/GenBank/DDBJ databases">
        <title>Energy efficiency and biological interactions define the core microbiome of deep oligotrophic groundwater.</title>
        <authorList>
            <person name="Mehrshad M."/>
            <person name="Lopez-Fernandez M."/>
            <person name="Bell E."/>
            <person name="Bernier-Latmani R."/>
            <person name="Bertilsson S."/>
            <person name="Dopson M."/>
        </authorList>
    </citation>
    <scope>NUCLEOTIDE SEQUENCE</scope>
    <source>
        <strain evidence="3">Modern_marine.mb.64</strain>
    </source>
</reference>
<organism evidence="3 4">
    <name type="scientific">Eiseniibacteriota bacterium</name>
    <dbReference type="NCBI Taxonomy" id="2212470"/>
    <lineage>
        <taxon>Bacteria</taxon>
        <taxon>Candidatus Eiseniibacteriota</taxon>
    </lineage>
</organism>
<name>A0A948RS60_UNCEI</name>
<dbReference type="EMBL" id="JAHJDP010000022">
    <property type="protein sequence ID" value="MBU2689990.1"/>
    <property type="molecule type" value="Genomic_DNA"/>
</dbReference>
<evidence type="ECO:0000256" key="2">
    <source>
        <dbReference type="ARBA" id="ARBA00022723"/>
    </source>
</evidence>
<evidence type="ECO:0000313" key="3">
    <source>
        <dbReference type="EMBL" id="MBU2689990.1"/>
    </source>
</evidence>
<dbReference type="AlphaFoldDB" id="A0A948RS60"/>
<proteinExistence type="inferred from homology"/>
<comment type="similarity">
    <text evidence="1">Belongs to the DinB family.</text>
</comment>
<gene>
    <name evidence="3" type="ORF">KJ970_03620</name>
</gene>
<dbReference type="Pfam" id="PF05163">
    <property type="entry name" value="DinB"/>
    <property type="match status" value="1"/>
</dbReference>
<dbReference type="SUPFAM" id="SSF109854">
    <property type="entry name" value="DinB/YfiT-like putative metalloenzymes"/>
    <property type="match status" value="1"/>
</dbReference>
<dbReference type="Proteomes" id="UP000777784">
    <property type="component" value="Unassembled WGS sequence"/>
</dbReference>
<evidence type="ECO:0000256" key="1">
    <source>
        <dbReference type="ARBA" id="ARBA00008635"/>
    </source>
</evidence>
<accession>A0A948RS60</accession>
<dbReference type="InterPro" id="IPR007837">
    <property type="entry name" value="DinB"/>
</dbReference>
<comment type="caution">
    <text evidence="3">The sequence shown here is derived from an EMBL/GenBank/DDBJ whole genome shotgun (WGS) entry which is preliminary data.</text>
</comment>
<protein>
    <submittedName>
        <fullName evidence="3">DinB family protein</fullName>
    </submittedName>
</protein>
<dbReference type="InterPro" id="IPR034660">
    <property type="entry name" value="DinB/YfiT-like"/>
</dbReference>
<sequence>MSENPYPMILTQVKAFFNRTIRNLDEEDSNFAPTPEAFTAAQQVAHTAQTIDWFVKGAFDPEGFSMDFEGAHKEISAVTSLSEAKAWFDRSMDNAVKVFENRSMEEINQMIPKNPIINGPRHVIVGGISDHTAHHRGALSLYSRLCGKIPPMPYGE</sequence>
<keyword evidence="2" id="KW-0479">Metal-binding</keyword>
<dbReference type="Gene3D" id="1.20.120.450">
    <property type="entry name" value="dinb family like domain"/>
    <property type="match status" value="1"/>
</dbReference>